<feature type="transmembrane region" description="Helical" evidence="2">
    <location>
        <begin position="170"/>
        <end position="195"/>
    </location>
</feature>
<feature type="region of interest" description="Disordered" evidence="1">
    <location>
        <begin position="245"/>
        <end position="323"/>
    </location>
</feature>
<organism evidence="4 5">
    <name type="scientific">Melanomma pulvis-pyrius CBS 109.77</name>
    <dbReference type="NCBI Taxonomy" id="1314802"/>
    <lineage>
        <taxon>Eukaryota</taxon>
        <taxon>Fungi</taxon>
        <taxon>Dikarya</taxon>
        <taxon>Ascomycota</taxon>
        <taxon>Pezizomycotina</taxon>
        <taxon>Dothideomycetes</taxon>
        <taxon>Pleosporomycetidae</taxon>
        <taxon>Pleosporales</taxon>
        <taxon>Melanommataceae</taxon>
        <taxon>Melanomma</taxon>
    </lineage>
</organism>
<evidence type="ECO:0000313" key="5">
    <source>
        <dbReference type="Proteomes" id="UP000799757"/>
    </source>
</evidence>
<feature type="compositionally biased region" description="Low complexity" evidence="1">
    <location>
        <begin position="140"/>
        <end position="156"/>
    </location>
</feature>
<feature type="compositionally biased region" description="Basic and acidic residues" evidence="1">
    <location>
        <begin position="289"/>
        <end position="317"/>
    </location>
</feature>
<keyword evidence="2" id="KW-0472">Membrane</keyword>
<dbReference type="EMBL" id="MU001798">
    <property type="protein sequence ID" value="KAF2797809.1"/>
    <property type="molecule type" value="Genomic_DNA"/>
</dbReference>
<feature type="compositionally biased region" description="Basic residues" evidence="1">
    <location>
        <begin position="255"/>
        <end position="274"/>
    </location>
</feature>
<keyword evidence="2" id="KW-1133">Transmembrane helix</keyword>
<proteinExistence type="predicted"/>
<evidence type="ECO:0000256" key="2">
    <source>
        <dbReference type="SAM" id="Phobius"/>
    </source>
</evidence>
<evidence type="ECO:0000256" key="3">
    <source>
        <dbReference type="SAM" id="SignalP"/>
    </source>
</evidence>
<accession>A0A6A6XN87</accession>
<feature type="region of interest" description="Disordered" evidence="1">
    <location>
        <begin position="140"/>
        <end position="162"/>
    </location>
</feature>
<dbReference type="AlphaFoldDB" id="A0A6A6XN87"/>
<evidence type="ECO:0008006" key="6">
    <source>
        <dbReference type="Google" id="ProtNLM"/>
    </source>
</evidence>
<dbReference type="OrthoDB" id="5215637at2759"/>
<name>A0A6A6XN87_9PLEO</name>
<protein>
    <recommendedName>
        <fullName evidence="6">Mid2 domain-containing protein</fullName>
    </recommendedName>
</protein>
<gene>
    <name evidence="4" type="ORF">K505DRAFT_372201</name>
</gene>
<keyword evidence="2" id="KW-0812">Transmembrane</keyword>
<reference evidence="4" key="1">
    <citation type="journal article" date="2020" name="Stud. Mycol.">
        <title>101 Dothideomycetes genomes: a test case for predicting lifestyles and emergence of pathogens.</title>
        <authorList>
            <person name="Haridas S."/>
            <person name="Albert R."/>
            <person name="Binder M."/>
            <person name="Bloem J."/>
            <person name="Labutti K."/>
            <person name="Salamov A."/>
            <person name="Andreopoulos B."/>
            <person name="Baker S."/>
            <person name="Barry K."/>
            <person name="Bills G."/>
            <person name="Bluhm B."/>
            <person name="Cannon C."/>
            <person name="Castanera R."/>
            <person name="Culley D."/>
            <person name="Daum C."/>
            <person name="Ezra D."/>
            <person name="Gonzalez J."/>
            <person name="Henrissat B."/>
            <person name="Kuo A."/>
            <person name="Liang C."/>
            <person name="Lipzen A."/>
            <person name="Lutzoni F."/>
            <person name="Magnuson J."/>
            <person name="Mondo S."/>
            <person name="Nolan M."/>
            <person name="Ohm R."/>
            <person name="Pangilinan J."/>
            <person name="Park H.-J."/>
            <person name="Ramirez L."/>
            <person name="Alfaro M."/>
            <person name="Sun H."/>
            <person name="Tritt A."/>
            <person name="Yoshinaga Y."/>
            <person name="Zwiers L.-H."/>
            <person name="Turgeon B."/>
            <person name="Goodwin S."/>
            <person name="Spatafora J."/>
            <person name="Crous P."/>
            <person name="Grigoriev I."/>
        </authorList>
    </citation>
    <scope>NUCLEOTIDE SEQUENCE</scope>
    <source>
        <strain evidence="4">CBS 109.77</strain>
    </source>
</reference>
<evidence type="ECO:0000313" key="4">
    <source>
        <dbReference type="EMBL" id="KAF2797809.1"/>
    </source>
</evidence>
<dbReference type="Proteomes" id="UP000799757">
    <property type="component" value="Unassembled WGS sequence"/>
</dbReference>
<keyword evidence="5" id="KW-1185">Reference proteome</keyword>
<feature type="signal peptide" evidence="3">
    <location>
        <begin position="1"/>
        <end position="24"/>
    </location>
</feature>
<keyword evidence="3" id="KW-0732">Signal</keyword>
<sequence length="323" mass="34395">MILPTSRLALLPLSLLVGLGATTCFFPNGDTDSQHFPCDPKAEVSVCCAVGFQCLSNGLCADYRYPDWQRILRGGCTDQGWPSSCGTVCKDVWPQGDEAVTYCGDGTYCCDGTDCCTKSTSLLSLGAPSIIATAKSTSSRSSTLSSSTTASQSTTTPNPNAVYKSSKNTIAIGVGVGVGVGIFLFAALFAACLFIQRKKRLQRQNNEMRGVMDRAVGNGSATVNPFEGAGYEEQAQAQRNQHLTPQTTGVVGGNHTRRSWGHVRGGGRTKKSKGSHSSELADGNVIELSAEKIHELPADRDPRELDGKEREEGKVENAARTWS</sequence>
<evidence type="ECO:0000256" key="1">
    <source>
        <dbReference type="SAM" id="MobiDB-lite"/>
    </source>
</evidence>
<feature type="chain" id="PRO_5025427775" description="Mid2 domain-containing protein" evidence="3">
    <location>
        <begin position="25"/>
        <end position="323"/>
    </location>
</feature>